<reference evidence="1" key="1">
    <citation type="submission" date="2021-02" db="EMBL/GenBank/DDBJ databases">
        <authorList>
            <person name="Cremers G."/>
            <person name="Picone N."/>
        </authorList>
    </citation>
    <scope>NUCLEOTIDE SEQUENCE</scope>
    <source>
        <strain evidence="1">PQ17</strain>
    </source>
</reference>
<dbReference type="Proteomes" id="UP000663859">
    <property type="component" value="Unassembled WGS sequence"/>
</dbReference>
<sequence>MIVVETKLLGCVDVWLRVLVGGAFWGCGCGNGHVA</sequence>
<organism evidence="1 2">
    <name type="scientific">Candidatus Methylacidithermus pantelleriae</name>
    <dbReference type="NCBI Taxonomy" id="2744239"/>
    <lineage>
        <taxon>Bacteria</taxon>
        <taxon>Pseudomonadati</taxon>
        <taxon>Verrucomicrobiota</taxon>
        <taxon>Methylacidiphilae</taxon>
        <taxon>Methylacidiphilales</taxon>
        <taxon>Methylacidiphilaceae</taxon>
        <taxon>Candidatus Methylacidithermus</taxon>
    </lineage>
</organism>
<comment type="caution">
    <text evidence="1">The sequence shown here is derived from an EMBL/GenBank/DDBJ whole genome shotgun (WGS) entry which is preliminary data.</text>
</comment>
<accession>A0A8J2BKX8</accession>
<proteinExistence type="predicted"/>
<gene>
    <name evidence="1" type="ORF">MPNT_170036</name>
</gene>
<evidence type="ECO:0000313" key="2">
    <source>
        <dbReference type="Proteomes" id="UP000663859"/>
    </source>
</evidence>
<protein>
    <submittedName>
        <fullName evidence="1">Uncharacterized protein</fullName>
    </submittedName>
</protein>
<evidence type="ECO:0000313" key="1">
    <source>
        <dbReference type="EMBL" id="CAF0694691.1"/>
    </source>
</evidence>
<dbReference type="PROSITE" id="PS51257">
    <property type="entry name" value="PROKAR_LIPOPROTEIN"/>
    <property type="match status" value="1"/>
</dbReference>
<keyword evidence="2" id="KW-1185">Reference proteome</keyword>
<name>A0A8J2BKX8_9BACT</name>
<dbReference type="AlphaFoldDB" id="A0A8J2BKX8"/>
<dbReference type="EMBL" id="CAJNOB010000009">
    <property type="protein sequence ID" value="CAF0694691.1"/>
    <property type="molecule type" value="Genomic_DNA"/>
</dbReference>